<sequence length="260" mass="29448">MPYQPRRRRAPLLREALVRSASQQPQSADTSQRMTWGEYREKIAEITQAGLSRLAGLDNDPATGLATASSAQRSEQAEYIRNWGEDMRSERWQDSVAESNALRSNLDSLLRRVQTETALTKRRWPARTLFLKTSAPSARQGAPASSSMPPTGMTAITDPNLPSHLLSTFRVPDYLSQSYNPYEWWEPRPPLEAHHAALARIMPDWNLISPLHSHYHQHLSGTHGNTNPLMRITAPLDVEAYERNPDRSAWSWGPKRDDST</sequence>
<evidence type="ECO:0000256" key="1">
    <source>
        <dbReference type="SAM" id="MobiDB-lite"/>
    </source>
</evidence>
<evidence type="ECO:0000313" key="2">
    <source>
        <dbReference type="EMBL" id="POY76488.1"/>
    </source>
</evidence>
<keyword evidence="3" id="KW-1185">Reference proteome</keyword>
<comment type="caution">
    <text evidence="2">The sequence shown here is derived from an EMBL/GenBank/DDBJ whole genome shotgun (WGS) entry which is preliminary data.</text>
</comment>
<dbReference type="AlphaFoldDB" id="A0A2S5BI79"/>
<evidence type="ECO:0000313" key="3">
    <source>
        <dbReference type="Proteomes" id="UP000237144"/>
    </source>
</evidence>
<dbReference type="EMBL" id="PJQD01000005">
    <property type="protein sequence ID" value="POY76488.1"/>
    <property type="molecule type" value="Genomic_DNA"/>
</dbReference>
<accession>A0A2S5BI79</accession>
<name>A0A2S5BI79_9BASI</name>
<proteinExistence type="predicted"/>
<dbReference type="Proteomes" id="UP000237144">
    <property type="component" value="Unassembled WGS sequence"/>
</dbReference>
<organism evidence="2 3">
    <name type="scientific">Rhodotorula taiwanensis</name>
    <dbReference type="NCBI Taxonomy" id="741276"/>
    <lineage>
        <taxon>Eukaryota</taxon>
        <taxon>Fungi</taxon>
        <taxon>Dikarya</taxon>
        <taxon>Basidiomycota</taxon>
        <taxon>Pucciniomycotina</taxon>
        <taxon>Microbotryomycetes</taxon>
        <taxon>Sporidiobolales</taxon>
        <taxon>Sporidiobolaceae</taxon>
        <taxon>Rhodotorula</taxon>
    </lineage>
</organism>
<feature type="region of interest" description="Disordered" evidence="1">
    <location>
        <begin position="134"/>
        <end position="153"/>
    </location>
</feature>
<reference evidence="2 3" key="1">
    <citation type="journal article" date="2018" name="Front. Microbiol.">
        <title>Prospects for Fungal Bioremediation of Acidic Radioactive Waste Sites: Characterization and Genome Sequence of Rhodotorula taiwanensis MD1149.</title>
        <authorList>
            <person name="Tkavc R."/>
            <person name="Matrosova V.Y."/>
            <person name="Grichenko O.E."/>
            <person name="Gostincar C."/>
            <person name="Volpe R.P."/>
            <person name="Klimenkova P."/>
            <person name="Gaidamakova E.K."/>
            <person name="Zhou C.E."/>
            <person name="Stewart B.J."/>
            <person name="Lyman M.G."/>
            <person name="Malfatti S.A."/>
            <person name="Rubinfeld B."/>
            <person name="Courtot M."/>
            <person name="Singh J."/>
            <person name="Dalgard C.L."/>
            <person name="Hamilton T."/>
            <person name="Frey K.G."/>
            <person name="Gunde-Cimerman N."/>
            <person name="Dugan L."/>
            <person name="Daly M.J."/>
        </authorList>
    </citation>
    <scope>NUCLEOTIDE SEQUENCE [LARGE SCALE GENOMIC DNA]</scope>
    <source>
        <strain evidence="2 3">MD1149</strain>
    </source>
</reference>
<protein>
    <submittedName>
        <fullName evidence="2">Uncharacterized protein</fullName>
    </submittedName>
</protein>
<gene>
    <name evidence="2" type="ORF">BMF94_0689</name>
</gene>